<evidence type="ECO:0000313" key="2">
    <source>
        <dbReference type="Proteomes" id="UP000053424"/>
    </source>
</evidence>
<reference evidence="2" key="2">
    <citation type="submission" date="2015-01" db="EMBL/GenBank/DDBJ databases">
        <title>Evolutionary Origins and Diversification of the Mycorrhizal Mutualists.</title>
        <authorList>
            <consortium name="DOE Joint Genome Institute"/>
            <consortium name="Mycorrhizal Genomics Consortium"/>
            <person name="Kohler A."/>
            <person name="Kuo A."/>
            <person name="Nagy L.G."/>
            <person name="Floudas D."/>
            <person name="Copeland A."/>
            <person name="Barry K.W."/>
            <person name="Cichocki N."/>
            <person name="Veneault-Fourrey C."/>
            <person name="LaButti K."/>
            <person name="Lindquist E.A."/>
            <person name="Lipzen A."/>
            <person name="Lundell T."/>
            <person name="Morin E."/>
            <person name="Murat C."/>
            <person name="Riley R."/>
            <person name="Ohm R."/>
            <person name="Sun H."/>
            <person name="Tunlid A."/>
            <person name="Henrissat B."/>
            <person name="Grigoriev I.V."/>
            <person name="Hibbett D.S."/>
            <person name="Martin F."/>
        </authorList>
    </citation>
    <scope>NUCLEOTIDE SEQUENCE [LARGE SCALE GENOMIC DNA]</scope>
    <source>
        <strain evidence="2">h7</strain>
    </source>
</reference>
<keyword evidence="2" id="KW-1185">Reference proteome</keyword>
<dbReference type="AlphaFoldDB" id="A0A0C2XGR2"/>
<sequence>MSTFNVLFSVEGLPLYLSLSCNSFFLAWASDNVNCAFSWASSTPGLEVFPALSRELTKSIQGVVDCCRGFLNPSLAFFYYLRSREPII</sequence>
<dbReference type="EMBL" id="KN831800">
    <property type="protein sequence ID" value="KIM37073.1"/>
    <property type="molecule type" value="Genomic_DNA"/>
</dbReference>
<gene>
    <name evidence="1" type="ORF">M413DRAFT_281256</name>
</gene>
<accession>A0A0C2XGR2</accession>
<organism evidence="1 2">
    <name type="scientific">Hebeloma cylindrosporum</name>
    <dbReference type="NCBI Taxonomy" id="76867"/>
    <lineage>
        <taxon>Eukaryota</taxon>
        <taxon>Fungi</taxon>
        <taxon>Dikarya</taxon>
        <taxon>Basidiomycota</taxon>
        <taxon>Agaricomycotina</taxon>
        <taxon>Agaricomycetes</taxon>
        <taxon>Agaricomycetidae</taxon>
        <taxon>Agaricales</taxon>
        <taxon>Agaricineae</taxon>
        <taxon>Hymenogastraceae</taxon>
        <taxon>Hebeloma</taxon>
    </lineage>
</organism>
<dbReference type="Proteomes" id="UP000053424">
    <property type="component" value="Unassembled WGS sequence"/>
</dbReference>
<proteinExistence type="predicted"/>
<reference evidence="1 2" key="1">
    <citation type="submission" date="2014-04" db="EMBL/GenBank/DDBJ databases">
        <authorList>
            <consortium name="DOE Joint Genome Institute"/>
            <person name="Kuo A."/>
            <person name="Gay G."/>
            <person name="Dore J."/>
            <person name="Kohler A."/>
            <person name="Nagy L.G."/>
            <person name="Floudas D."/>
            <person name="Copeland A."/>
            <person name="Barry K.W."/>
            <person name="Cichocki N."/>
            <person name="Veneault-Fourrey C."/>
            <person name="LaButti K."/>
            <person name="Lindquist E.A."/>
            <person name="Lipzen A."/>
            <person name="Lundell T."/>
            <person name="Morin E."/>
            <person name="Murat C."/>
            <person name="Sun H."/>
            <person name="Tunlid A."/>
            <person name="Henrissat B."/>
            <person name="Grigoriev I.V."/>
            <person name="Hibbett D.S."/>
            <person name="Martin F."/>
            <person name="Nordberg H.P."/>
            <person name="Cantor M.N."/>
            <person name="Hua S.X."/>
        </authorList>
    </citation>
    <scope>NUCLEOTIDE SEQUENCE [LARGE SCALE GENOMIC DNA]</scope>
    <source>
        <strain evidence="2">h7</strain>
    </source>
</reference>
<name>A0A0C2XGR2_HEBCY</name>
<dbReference type="HOGENOM" id="CLU_2469349_0_0_1"/>
<protein>
    <submittedName>
        <fullName evidence="1">Uncharacterized protein</fullName>
    </submittedName>
</protein>
<evidence type="ECO:0000313" key="1">
    <source>
        <dbReference type="EMBL" id="KIM37073.1"/>
    </source>
</evidence>